<sequence length="83" mass="9345">MATGKIDAVVCFVGLFIGTWVFMLSFGWIEAIYNQNQLGSEKLHELWSVEFGTVTAALVIAAVLVFYLLENRFLFTAKKKIKP</sequence>
<evidence type="ECO:0000256" key="1">
    <source>
        <dbReference type="SAM" id="Phobius"/>
    </source>
</evidence>
<proteinExistence type="predicted"/>
<evidence type="ECO:0000313" key="2">
    <source>
        <dbReference type="EMBL" id="VAW46733.1"/>
    </source>
</evidence>
<name>A0A3B0W2U7_9ZZZZ</name>
<keyword evidence="1" id="KW-0812">Transmembrane</keyword>
<accession>A0A3B0W2U7</accession>
<dbReference type="AlphaFoldDB" id="A0A3B0W2U7"/>
<reference evidence="2" key="1">
    <citation type="submission" date="2018-06" db="EMBL/GenBank/DDBJ databases">
        <authorList>
            <person name="Zhirakovskaya E."/>
        </authorList>
    </citation>
    <scope>NUCLEOTIDE SEQUENCE</scope>
</reference>
<protein>
    <submittedName>
        <fullName evidence="2">Uncharacterized protein</fullName>
    </submittedName>
</protein>
<dbReference type="EMBL" id="UOFA01000303">
    <property type="protein sequence ID" value="VAW46733.1"/>
    <property type="molecule type" value="Genomic_DNA"/>
</dbReference>
<keyword evidence="1" id="KW-1133">Transmembrane helix</keyword>
<feature type="transmembrane region" description="Helical" evidence="1">
    <location>
        <begin position="49"/>
        <end position="69"/>
    </location>
</feature>
<keyword evidence="1" id="KW-0472">Membrane</keyword>
<gene>
    <name evidence="2" type="ORF">MNBD_GAMMA02-224</name>
</gene>
<organism evidence="2">
    <name type="scientific">hydrothermal vent metagenome</name>
    <dbReference type="NCBI Taxonomy" id="652676"/>
    <lineage>
        <taxon>unclassified sequences</taxon>
        <taxon>metagenomes</taxon>
        <taxon>ecological metagenomes</taxon>
    </lineage>
</organism>
<feature type="transmembrane region" description="Helical" evidence="1">
    <location>
        <begin position="7"/>
        <end position="29"/>
    </location>
</feature>